<evidence type="ECO:0000313" key="1">
    <source>
        <dbReference type="EMBL" id="KAL0101852.1"/>
    </source>
</evidence>
<name>A0AAW2EF63_9HYME</name>
<proteinExistence type="predicted"/>
<keyword evidence="2" id="KW-1185">Reference proteome</keyword>
<evidence type="ECO:0000313" key="2">
    <source>
        <dbReference type="Proteomes" id="UP001430953"/>
    </source>
</evidence>
<organism evidence="1 2">
    <name type="scientific">Cardiocondyla obscurior</name>
    <dbReference type="NCBI Taxonomy" id="286306"/>
    <lineage>
        <taxon>Eukaryota</taxon>
        <taxon>Metazoa</taxon>
        <taxon>Ecdysozoa</taxon>
        <taxon>Arthropoda</taxon>
        <taxon>Hexapoda</taxon>
        <taxon>Insecta</taxon>
        <taxon>Pterygota</taxon>
        <taxon>Neoptera</taxon>
        <taxon>Endopterygota</taxon>
        <taxon>Hymenoptera</taxon>
        <taxon>Apocrita</taxon>
        <taxon>Aculeata</taxon>
        <taxon>Formicoidea</taxon>
        <taxon>Formicidae</taxon>
        <taxon>Myrmicinae</taxon>
        <taxon>Cardiocondyla</taxon>
    </lineage>
</organism>
<dbReference type="EMBL" id="JADYXP020000023">
    <property type="protein sequence ID" value="KAL0101852.1"/>
    <property type="molecule type" value="Genomic_DNA"/>
</dbReference>
<accession>A0AAW2EF63</accession>
<sequence>MDMKAQLPRIVQLFIDGFGNTTFPCGRQLKFCMARHEYLDDEETDTFGWFSKIDESSHYLYSNYPCLAVYAMHVSQNIAYTNFRPQPGPNPPEFDINWNLPTAIGPNNQLAGKPTINLLGYAPAAKYTPQQCQWIKGAGFNDERVYLSVSDEIPLIVDMLIAVQMEINAINKITKQCPSYGISGSQAQVHLTVPNRPTRHQPTATADVVTNAPLEISGALTILDGGFTYRVQHNAMVRN</sequence>
<gene>
    <name evidence="1" type="ORF">PUN28_018414</name>
</gene>
<reference evidence="1 2" key="1">
    <citation type="submission" date="2023-03" db="EMBL/GenBank/DDBJ databases">
        <title>High recombination rates correlate with genetic variation in Cardiocondyla obscurior ants.</title>
        <authorList>
            <person name="Errbii M."/>
        </authorList>
    </citation>
    <scope>NUCLEOTIDE SEQUENCE [LARGE SCALE GENOMIC DNA]</scope>
    <source>
        <strain evidence="1">Alpha-2009</strain>
        <tissue evidence="1">Whole body</tissue>
    </source>
</reference>
<dbReference type="AlphaFoldDB" id="A0AAW2EF63"/>
<dbReference type="Proteomes" id="UP001430953">
    <property type="component" value="Unassembled WGS sequence"/>
</dbReference>
<comment type="caution">
    <text evidence="1">The sequence shown here is derived from an EMBL/GenBank/DDBJ whole genome shotgun (WGS) entry which is preliminary data.</text>
</comment>
<protein>
    <submittedName>
        <fullName evidence="1">Uncharacterized protein</fullName>
    </submittedName>
</protein>